<gene>
    <name evidence="6" type="ORF">DNTS_003352</name>
</gene>
<evidence type="ECO:0000313" key="6">
    <source>
        <dbReference type="EMBL" id="TRY66384.1"/>
    </source>
</evidence>
<dbReference type="PANTHER" id="PTHR23402:SF1">
    <property type="entry name" value="PYROGLUTAMYL-PEPTIDASE I"/>
    <property type="match status" value="1"/>
</dbReference>
<dbReference type="STRING" id="623744.A0A553NLR9"/>
<accession>A0A553NLR9</accession>
<evidence type="ECO:0000256" key="2">
    <source>
        <dbReference type="ARBA" id="ARBA00022490"/>
    </source>
</evidence>
<keyword evidence="3" id="KW-0645">Protease</keyword>
<name>A0A553NLR9_9TELE</name>
<evidence type="ECO:0000256" key="3">
    <source>
        <dbReference type="ARBA" id="ARBA00022670"/>
    </source>
</evidence>
<dbReference type="OrthoDB" id="5809444at2759"/>
<proteinExistence type="inferred from homology"/>
<reference evidence="6 7" key="1">
    <citation type="journal article" date="2019" name="Sci. Data">
        <title>Hybrid genome assembly and annotation of Danionella translucida.</title>
        <authorList>
            <person name="Kadobianskyi M."/>
            <person name="Schulze L."/>
            <person name="Schuelke M."/>
            <person name="Judkewitz B."/>
        </authorList>
    </citation>
    <scope>NUCLEOTIDE SEQUENCE [LARGE SCALE GENOMIC DNA]</scope>
    <source>
        <strain evidence="6 7">Bolton</strain>
    </source>
</reference>
<evidence type="ECO:0000256" key="5">
    <source>
        <dbReference type="ARBA" id="ARBA00022807"/>
    </source>
</evidence>
<comment type="caution">
    <text evidence="6">The sequence shown here is derived from an EMBL/GenBank/DDBJ whole genome shotgun (WGS) entry which is preliminary data.</text>
</comment>
<dbReference type="AlphaFoldDB" id="A0A553NLR9"/>
<dbReference type="EMBL" id="SRMA01026851">
    <property type="protein sequence ID" value="TRY66384.1"/>
    <property type="molecule type" value="Genomic_DNA"/>
</dbReference>
<dbReference type="GO" id="GO:0006508">
    <property type="term" value="P:proteolysis"/>
    <property type="evidence" value="ECO:0007669"/>
    <property type="project" value="UniProtKB-KW"/>
</dbReference>
<dbReference type="InterPro" id="IPR016125">
    <property type="entry name" value="Peptidase_C15-like"/>
</dbReference>
<dbReference type="GO" id="GO:0016920">
    <property type="term" value="F:pyroglutamyl-peptidase activity"/>
    <property type="evidence" value="ECO:0007669"/>
    <property type="project" value="InterPro"/>
</dbReference>
<evidence type="ECO:0000313" key="7">
    <source>
        <dbReference type="Proteomes" id="UP000316079"/>
    </source>
</evidence>
<dbReference type="GO" id="GO:0005829">
    <property type="term" value="C:cytosol"/>
    <property type="evidence" value="ECO:0007669"/>
    <property type="project" value="InterPro"/>
</dbReference>
<evidence type="ECO:0000256" key="1">
    <source>
        <dbReference type="ARBA" id="ARBA00006641"/>
    </source>
</evidence>
<keyword evidence="4" id="KW-0378">Hydrolase</keyword>
<dbReference type="Pfam" id="PF01470">
    <property type="entry name" value="Peptidase_C15"/>
    <property type="match status" value="1"/>
</dbReference>
<keyword evidence="5" id="KW-0788">Thiol protease</keyword>
<dbReference type="CDD" id="cd00501">
    <property type="entry name" value="Peptidase_C15"/>
    <property type="match status" value="1"/>
</dbReference>
<dbReference type="InterPro" id="IPR036440">
    <property type="entry name" value="Peptidase_C15-like_sf"/>
</dbReference>
<dbReference type="PRINTS" id="PR00706">
    <property type="entry name" value="PYROGLUPTASE"/>
</dbReference>
<evidence type="ECO:0008006" key="8">
    <source>
        <dbReference type="Google" id="ProtNLM"/>
    </source>
</evidence>
<keyword evidence="2" id="KW-0963">Cytoplasm</keyword>
<dbReference type="InterPro" id="IPR000816">
    <property type="entry name" value="Peptidase_C15"/>
</dbReference>
<comment type="similarity">
    <text evidence="1">Belongs to the peptidase C15 family.</text>
</comment>
<organism evidence="6 7">
    <name type="scientific">Danionella cerebrum</name>
    <dbReference type="NCBI Taxonomy" id="2873325"/>
    <lineage>
        <taxon>Eukaryota</taxon>
        <taxon>Metazoa</taxon>
        <taxon>Chordata</taxon>
        <taxon>Craniata</taxon>
        <taxon>Vertebrata</taxon>
        <taxon>Euteleostomi</taxon>
        <taxon>Actinopterygii</taxon>
        <taxon>Neopterygii</taxon>
        <taxon>Teleostei</taxon>
        <taxon>Ostariophysi</taxon>
        <taxon>Cypriniformes</taxon>
        <taxon>Danionidae</taxon>
        <taxon>Danioninae</taxon>
        <taxon>Danionella</taxon>
    </lineage>
</organism>
<dbReference type="Gene3D" id="3.40.630.20">
    <property type="entry name" value="Peptidase C15, pyroglutamyl peptidase I-like"/>
    <property type="match status" value="1"/>
</dbReference>
<sequence>METASGIVVVTGFGPFRQYVSNSSWEVAKDLRMTVLGLDIQIHIKEIPVSYEKSKQVIDDIWQKLTPKLVIHLGIASGAKGITLEQTAKNYCYKDRDVTGQCPADHYCIQAGPEQLHSIIDMRSLSKQLKRMGLDVIYSRDAGRYLCDFVYYYSLYRGKGMAALIHIPAKESRVKLVPLLQTIIQTLLLKLGDLDKTSSWDTTVKIKYEDADC</sequence>
<protein>
    <recommendedName>
        <fullName evidence="8">Pyroglutamyl-peptidase I like</fullName>
    </recommendedName>
</protein>
<keyword evidence="7" id="KW-1185">Reference proteome</keyword>
<dbReference type="PANTHER" id="PTHR23402">
    <property type="entry name" value="PROTEASE FAMILY C15 PYROGLUTAMYL-PEPTIDASE I-RELATED"/>
    <property type="match status" value="1"/>
</dbReference>
<dbReference type="SUPFAM" id="SSF53182">
    <property type="entry name" value="Pyrrolidone carboxyl peptidase (pyroglutamate aminopeptidase)"/>
    <property type="match status" value="1"/>
</dbReference>
<evidence type="ECO:0000256" key="4">
    <source>
        <dbReference type="ARBA" id="ARBA00022801"/>
    </source>
</evidence>
<dbReference type="Proteomes" id="UP000316079">
    <property type="component" value="Unassembled WGS sequence"/>
</dbReference>